<dbReference type="OrthoDB" id="3692386at2"/>
<proteinExistence type="predicted"/>
<evidence type="ECO:0000313" key="3">
    <source>
        <dbReference type="Proteomes" id="UP000316628"/>
    </source>
</evidence>
<gene>
    <name evidence="2" type="ORF">FHX81_4270</name>
</gene>
<organism evidence="2 3">
    <name type="scientific">Saccharothrix saharensis</name>
    <dbReference type="NCBI Taxonomy" id="571190"/>
    <lineage>
        <taxon>Bacteria</taxon>
        <taxon>Bacillati</taxon>
        <taxon>Actinomycetota</taxon>
        <taxon>Actinomycetes</taxon>
        <taxon>Pseudonocardiales</taxon>
        <taxon>Pseudonocardiaceae</taxon>
        <taxon>Saccharothrix</taxon>
    </lineage>
</organism>
<feature type="compositionally biased region" description="Pro residues" evidence="1">
    <location>
        <begin position="47"/>
        <end position="57"/>
    </location>
</feature>
<dbReference type="EMBL" id="VFPP01000001">
    <property type="protein sequence ID" value="TQM81884.1"/>
    <property type="molecule type" value="Genomic_DNA"/>
</dbReference>
<dbReference type="RefSeq" id="WP_141979784.1">
    <property type="nucleotide sequence ID" value="NZ_VFPP01000001.1"/>
</dbReference>
<evidence type="ECO:0000256" key="1">
    <source>
        <dbReference type="SAM" id="MobiDB-lite"/>
    </source>
</evidence>
<evidence type="ECO:0000313" key="2">
    <source>
        <dbReference type="EMBL" id="TQM81884.1"/>
    </source>
</evidence>
<keyword evidence="3" id="KW-1185">Reference proteome</keyword>
<comment type="caution">
    <text evidence="2">The sequence shown here is derived from an EMBL/GenBank/DDBJ whole genome shotgun (WGS) entry which is preliminary data.</text>
</comment>
<sequence length="199" mass="21252">MRTSRFAQVAVALVLVVGAGIAWVFGGDGGDPSRPRTDQVQGDPRRPATPKPNPPLVQPGGTVLLDTADTFRNVEKAQVLAPRDLEVLEPHVSKVTLLVTDNTGVTTGIWLFELKSGQEPAAALDAVTGLYTDSGFETLSVNPIVQAVTPPTGTTTYRAHYLSRHGLIRVEAYGPDPEATRVAFTDLLKSQLDNTPQLS</sequence>
<accession>A0A543JGK9</accession>
<dbReference type="AlphaFoldDB" id="A0A543JGK9"/>
<reference evidence="2 3" key="1">
    <citation type="submission" date="2019-06" db="EMBL/GenBank/DDBJ databases">
        <title>Sequencing the genomes of 1000 actinobacteria strains.</title>
        <authorList>
            <person name="Klenk H.-P."/>
        </authorList>
    </citation>
    <scope>NUCLEOTIDE SEQUENCE [LARGE SCALE GENOMIC DNA]</scope>
    <source>
        <strain evidence="2 3">DSM 45456</strain>
    </source>
</reference>
<name>A0A543JGK9_9PSEU</name>
<feature type="region of interest" description="Disordered" evidence="1">
    <location>
        <begin position="27"/>
        <end position="60"/>
    </location>
</feature>
<dbReference type="Proteomes" id="UP000316628">
    <property type="component" value="Unassembled WGS sequence"/>
</dbReference>
<protein>
    <submittedName>
        <fullName evidence="2">Uncharacterized protein</fullName>
    </submittedName>
</protein>